<comment type="caution">
    <text evidence="3">The sequence shown here is derived from an EMBL/GenBank/DDBJ whole genome shotgun (WGS) entry which is preliminary data.</text>
</comment>
<keyword evidence="4" id="KW-1185">Reference proteome</keyword>
<name>A0AAV5T2Q5_9BILA</name>
<evidence type="ECO:0000259" key="2">
    <source>
        <dbReference type="Pfam" id="PF21034"/>
    </source>
</evidence>
<dbReference type="Pfam" id="PF21034">
    <property type="entry name" value="BCAS3_WD40"/>
    <property type="match status" value="2"/>
</dbReference>
<dbReference type="EMBL" id="BTSX01000003">
    <property type="protein sequence ID" value="GMS89365.1"/>
    <property type="molecule type" value="Genomic_DNA"/>
</dbReference>
<organism evidence="3 4">
    <name type="scientific">Pristionchus entomophagus</name>
    <dbReference type="NCBI Taxonomy" id="358040"/>
    <lineage>
        <taxon>Eukaryota</taxon>
        <taxon>Metazoa</taxon>
        <taxon>Ecdysozoa</taxon>
        <taxon>Nematoda</taxon>
        <taxon>Chromadorea</taxon>
        <taxon>Rhabditida</taxon>
        <taxon>Rhabditina</taxon>
        <taxon>Diplogasteromorpha</taxon>
        <taxon>Diplogasteroidea</taxon>
        <taxon>Neodiplogasteridae</taxon>
        <taxon>Pristionchus</taxon>
    </lineage>
</organism>
<feature type="region of interest" description="Disordered" evidence="1">
    <location>
        <begin position="771"/>
        <end position="831"/>
    </location>
</feature>
<dbReference type="GO" id="GO:0042594">
    <property type="term" value="P:response to starvation"/>
    <property type="evidence" value="ECO:0007669"/>
    <property type="project" value="TreeGrafter"/>
</dbReference>
<proteinExistence type="predicted"/>
<dbReference type="PANTHER" id="PTHR13268:SF0">
    <property type="entry name" value="BCAS3 MICROTUBULE ASSOCIATED CELL MIGRATION FACTOR"/>
    <property type="match status" value="1"/>
</dbReference>
<feature type="non-terminal residue" evidence="3">
    <location>
        <position position="1"/>
    </location>
</feature>
<dbReference type="AlphaFoldDB" id="A0AAV5T2Q5"/>
<dbReference type="GO" id="GO:0005737">
    <property type="term" value="C:cytoplasm"/>
    <property type="evidence" value="ECO:0007669"/>
    <property type="project" value="TreeGrafter"/>
</dbReference>
<dbReference type="InterPro" id="IPR045142">
    <property type="entry name" value="BCAS3-like"/>
</dbReference>
<gene>
    <name evidence="3" type="ORF">PENTCL1PPCAC_11540</name>
</gene>
<dbReference type="InterPro" id="IPR015943">
    <property type="entry name" value="WD40/YVTN_repeat-like_dom_sf"/>
</dbReference>
<dbReference type="InterPro" id="IPR036322">
    <property type="entry name" value="WD40_repeat_dom_sf"/>
</dbReference>
<dbReference type="PANTHER" id="PTHR13268">
    <property type="entry name" value="BREAST CARCINOMA AMPLIFIED SEQUENCE 3"/>
    <property type="match status" value="1"/>
</dbReference>
<reference evidence="3" key="1">
    <citation type="submission" date="2023-10" db="EMBL/GenBank/DDBJ databases">
        <title>Genome assembly of Pristionchus species.</title>
        <authorList>
            <person name="Yoshida K."/>
            <person name="Sommer R.J."/>
        </authorList>
    </citation>
    <scope>NUCLEOTIDE SEQUENCE</scope>
    <source>
        <strain evidence="3">RS0144</strain>
    </source>
</reference>
<dbReference type="GO" id="GO:0006914">
    <property type="term" value="P:autophagy"/>
    <property type="evidence" value="ECO:0007669"/>
    <property type="project" value="InterPro"/>
</dbReference>
<feature type="region of interest" description="Disordered" evidence="1">
    <location>
        <begin position="1"/>
        <end position="31"/>
    </location>
</feature>
<dbReference type="Proteomes" id="UP001432027">
    <property type="component" value="Unassembled WGS sequence"/>
</dbReference>
<sequence>LSMPPSATHKNDNKKKKGKGHQTAAAAVCPVQTVQPQVKEKMVEDETPPLAHLSKMEREPSKMTTTASVNPIRIVPSSKLNVPLARGQLAKPQPVHNSGVVSAVADMIHSTIPISSTNTADLPEKIEWVELQRCDTATSSKADLLVIGLARGFQIWILNEDSHWEEVLSERQGPIRLGKLLPQNPEPLNENDKDTLGSQRPLFAIVDASSPNLDKQFCVLTLLSLSTAQKLSKFTFDEPISSIQTSNKFTALGLSTLIVVLDSFCLQERFRVTMSSPSEGFAPAMSLCASFLAFAHTKPEQSELSCGGLDLDQKETQSTMTGQMLQAISRTMTSLNESVSGSATRVNGYVGVVDLLTPSSSTPNYPNAIARFLAHQAPIAHISFSPDGRCVATADESGNTFHVFLLLPHPVTVSLGAVQHLYRLHRGNTPAKMISSCWSLDGRWLTVATNHGTSHIFALCPYGGPPSYRSHSGRLANKESRFLRSAGLMEEPVISGSTPSRERRHSGSPLTYKKHVSQDKGSMAKAALNPRVGPYPPPVTLNTVKKIRESTLSADKISAWASDLAPVALTSSSGRKMGVASTSRLSVLLKSNIIYIARADGIVCSYEMRLPTSASPDDLPKLEMLPIATWTLTRTKRGDDVRAPLARESTLMSVLYDEIDSVRKMSVEGREWIPEVEVHAYSGPNRRLWQGPQFSFYCHNEDKSPNLVPHAKKCVPIVIGGGMMRGDDDLKDATRIEYGSWSSEKEIHGVVDEMDDIQKAITEAMKEVHVESEDARVSDDEFYDTTSIGGLSGMTKEDNTSKKRISPELATDSKKSKNSDKSKRSKTKSNG</sequence>
<feature type="compositionally biased region" description="Basic and acidic residues" evidence="1">
    <location>
        <begin position="811"/>
        <end position="822"/>
    </location>
</feature>
<feature type="domain" description="BCAS3 WD40" evidence="2">
    <location>
        <begin position="119"/>
        <end position="315"/>
    </location>
</feature>
<feature type="domain" description="BCAS3 WD40" evidence="2">
    <location>
        <begin position="367"/>
        <end position="540"/>
    </location>
</feature>
<accession>A0AAV5T2Q5</accession>
<evidence type="ECO:0000313" key="3">
    <source>
        <dbReference type="EMBL" id="GMS89365.1"/>
    </source>
</evidence>
<evidence type="ECO:0000313" key="4">
    <source>
        <dbReference type="Proteomes" id="UP001432027"/>
    </source>
</evidence>
<feature type="region of interest" description="Disordered" evidence="1">
    <location>
        <begin position="493"/>
        <end position="514"/>
    </location>
</feature>
<dbReference type="InterPro" id="IPR048382">
    <property type="entry name" value="BCAS3_WD40"/>
</dbReference>
<protein>
    <recommendedName>
        <fullName evidence="2">BCAS3 WD40 domain-containing protein</fullName>
    </recommendedName>
</protein>
<dbReference type="SUPFAM" id="SSF50978">
    <property type="entry name" value="WD40 repeat-like"/>
    <property type="match status" value="1"/>
</dbReference>
<dbReference type="Gene3D" id="2.130.10.10">
    <property type="entry name" value="YVTN repeat-like/Quinoprotein amine dehydrogenase"/>
    <property type="match status" value="1"/>
</dbReference>
<feature type="non-terminal residue" evidence="3">
    <location>
        <position position="831"/>
    </location>
</feature>
<evidence type="ECO:0000256" key="1">
    <source>
        <dbReference type="SAM" id="MobiDB-lite"/>
    </source>
</evidence>